<dbReference type="RefSeq" id="WP_002595027.1">
    <property type="nucleotide sequence ID" value="NZ_KB851000.1"/>
</dbReference>
<dbReference type="Proteomes" id="UP000013085">
    <property type="component" value="Unassembled WGS sequence"/>
</dbReference>
<protein>
    <submittedName>
        <fullName evidence="1">Uncharacterized protein</fullName>
    </submittedName>
</protein>
<dbReference type="EMBL" id="AGYR01000078">
    <property type="protein sequence ID" value="ENZ05815.1"/>
    <property type="molecule type" value="Genomic_DNA"/>
</dbReference>
<reference evidence="1 2" key="1">
    <citation type="submission" date="2013-01" db="EMBL/GenBank/DDBJ databases">
        <title>The Genome Sequence of Clostridium clostridioforme 90A8.</title>
        <authorList>
            <consortium name="The Broad Institute Genome Sequencing Platform"/>
            <person name="Earl A."/>
            <person name="Ward D."/>
            <person name="Feldgarden M."/>
            <person name="Gevers D."/>
            <person name="Courvalin P."/>
            <person name="Lambert T."/>
            <person name="Walker B."/>
            <person name="Young S.K."/>
            <person name="Zeng Q."/>
            <person name="Gargeya S."/>
            <person name="Fitzgerald M."/>
            <person name="Haas B."/>
            <person name="Abouelleil A."/>
            <person name="Alvarado L."/>
            <person name="Arachchi H.M."/>
            <person name="Berlin A.M."/>
            <person name="Chapman S.B."/>
            <person name="Dewar J."/>
            <person name="Goldberg J."/>
            <person name="Griggs A."/>
            <person name="Gujja S."/>
            <person name="Hansen M."/>
            <person name="Howarth C."/>
            <person name="Imamovic A."/>
            <person name="Larimer J."/>
            <person name="McCowan C."/>
            <person name="Murphy C."/>
            <person name="Neiman D."/>
            <person name="Pearson M."/>
            <person name="Priest M."/>
            <person name="Roberts A."/>
            <person name="Saif S."/>
            <person name="Shea T."/>
            <person name="Sisk P."/>
            <person name="Sykes S."/>
            <person name="Wortman J."/>
            <person name="Nusbaum C."/>
            <person name="Birren B."/>
        </authorList>
    </citation>
    <scope>NUCLEOTIDE SEQUENCE [LARGE SCALE GENOMIC DNA]</scope>
    <source>
        <strain evidence="1 2">90A8</strain>
    </source>
</reference>
<accession>A0A0E2H1D2</accession>
<evidence type="ECO:0000313" key="1">
    <source>
        <dbReference type="EMBL" id="ENZ05815.1"/>
    </source>
</evidence>
<dbReference type="PATRIC" id="fig|999408.3.peg.5999"/>
<proteinExistence type="predicted"/>
<dbReference type="AlphaFoldDB" id="A0A0E2H1D2"/>
<comment type="caution">
    <text evidence="1">The sequence shown here is derived from an EMBL/GenBank/DDBJ whole genome shotgun (WGS) entry which is preliminary data.</text>
</comment>
<evidence type="ECO:0000313" key="2">
    <source>
        <dbReference type="Proteomes" id="UP000013085"/>
    </source>
</evidence>
<dbReference type="HOGENOM" id="CLU_193580_0_0_9"/>
<sequence>MGEFNKQKYDNQYAKENYDRCIFNVPKGQKAVIEAHWKAKGYKSLNAYVNDLITKDMERAGEKQGIHIQNSNGVVIGGANNKGIVIGDIKGNINM</sequence>
<organism evidence="1 2">
    <name type="scientific">[Clostridium] clostridioforme 90A8</name>
    <dbReference type="NCBI Taxonomy" id="999408"/>
    <lineage>
        <taxon>Bacteria</taxon>
        <taxon>Bacillati</taxon>
        <taxon>Bacillota</taxon>
        <taxon>Clostridia</taxon>
        <taxon>Lachnospirales</taxon>
        <taxon>Lachnospiraceae</taxon>
        <taxon>Enterocloster</taxon>
    </lineage>
</organism>
<name>A0A0E2H1D2_9FIRM</name>
<gene>
    <name evidence="1" type="ORF">HMPREF1090_05593</name>
</gene>